<dbReference type="InterPro" id="IPR036591">
    <property type="entry name" value="YggU-like_sf"/>
</dbReference>
<dbReference type="Pfam" id="PF02594">
    <property type="entry name" value="DUF167"/>
    <property type="match status" value="1"/>
</dbReference>
<evidence type="ECO:0000313" key="3">
    <source>
        <dbReference type="EMBL" id="MCS3922210.1"/>
    </source>
</evidence>
<dbReference type="NCBIfam" id="TIGR00251">
    <property type="entry name" value="DUF167 family protein"/>
    <property type="match status" value="1"/>
</dbReference>
<evidence type="ECO:0000256" key="2">
    <source>
        <dbReference type="HAMAP-Rule" id="MF_00634"/>
    </source>
</evidence>
<evidence type="ECO:0000256" key="1">
    <source>
        <dbReference type="ARBA" id="ARBA00010364"/>
    </source>
</evidence>
<dbReference type="Proteomes" id="UP001140258">
    <property type="component" value="Unassembled WGS sequence"/>
</dbReference>
<keyword evidence="4" id="KW-1185">Reference proteome</keyword>
<evidence type="ECO:0000313" key="4">
    <source>
        <dbReference type="Proteomes" id="UP001140258"/>
    </source>
</evidence>
<dbReference type="SMART" id="SM01152">
    <property type="entry name" value="DUF167"/>
    <property type="match status" value="1"/>
</dbReference>
<proteinExistence type="inferred from homology"/>
<dbReference type="InterPro" id="IPR003746">
    <property type="entry name" value="DUF167"/>
</dbReference>
<reference evidence="3" key="1">
    <citation type="submission" date="2022-08" db="EMBL/GenBank/DDBJ databases">
        <title>Genomic Encyclopedia of Type Strains, Phase V (KMG-V): Genome sequencing to study the core and pangenomes of soil and plant-associated prokaryotes.</title>
        <authorList>
            <person name="Whitman W."/>
        </authorList>
    </citation>
    <scope>NUCLEOTIDE SEQUENCE</scope>
    <source>
        <strain evidence="3">PS</strain>
    </source>
</reference>
<accession>A0ABT2EYZ1</accession>
<organism evidence="3 4">
    <name type="scientific">Methanococcus voltae PS</name>
    <dbReference type="NCBI Taxonomy" id="523842"/>
    <lineage>
        <taxon>Archaea</taxon>
        <taxon>Methanobacteriati</taxon>
        <taxon>Methanobacteriota</taxon>
        <taxon>Methanomada group</taxon>
        <taxon>Methanococci</taxon>
        <taxon>Methanococcales</taxon>
        <taxon>Methanococcaceae</taxon>
        <taxon>Methanococcus</taxon>
    </lineage>
</organism>
<dbReference type="HAMAP" id="MF_00634">
    <property type="entry name" value="UPF0235"/>
    <property type="match status" value="1"/>
</dbReference>
<dbReference type="PANTHER" id="PTHR13420">
    <property type="entry name" value="UPF0235 PROTEIN C15ORF40"/>
    <property type="match status" value="1"/>
</dbReference>
<gene>
    <name evidence="3" type="ORF">M2325_000895</name>
</gene>
<sequence length="112" mass="12747">MNNSPKETKSKSNLLDEVVKEAVDGTYINIDVTTNARTNEIGKINEWRKRLEIRIKQQPIEGKANKAIIKFIKSELNLKTDVEIATGSTNSQKTLFFRDLDKNTVLSKLKLL</sequence>
<name>A0ABT2EYZ1_METVO</name>
<dbReference type="RefSeq" id="WP_259051548.1">
    <property type="nucleotide sequence ID" value="NZ_JANUCQ010000002.1"/>
</dbReference>
<dbReference type="EMBL" id="JANUCQ010000002">
    <property type="protein sequence ID" value="MCS3922210.1"/>
    <property type="molecule type" value="Genomic_DNA"/>
</dbReference>
<dbReference type="SUPFAM" id="SSF69786">
    <property type="entry name" value="YggU-like"/>
    <property type="match status" value="1"/>
</dbReference>
<protein>
    <recommendedName>
        <fullName evidence="2">UPF0235 protein M2325_000895</fullName>
    </recommendedName>
</protein>
<dbReference type="PANTHER" id="PTHR13420:SF7">
    <property type="entry name" value="UPF0235 PROTEIN C15ORF40"/>
    <property type="match status" value="1"/>
</dbReference>
<comment type="caution">
    <text evidence="3">The sequence shown here is derived from an EMBL/GenBank/DDBJ whole genome shotgun (WGS) entry which is preliminary data.</text>
</comment>
<dbReference type="Gene3D" id="3.30.1200.10">
    <property type="entry name" value="YggU-like"/>
    <property type="match status" value="1"/>
</dbReference>
<comment type="similarity">
    <text evidence="1 2">Belongs to the UPF0235 family.</text>
</comment>